<dbReference type="InterPro" id="IPR007110">
    <property type="entry name" value="Ig-like_dom"/>
</dbReference>
<reference evidence="6" key="1">
    <citation type="submission" date="2020-08" db="EMBL/GenBank/DDBJ databases">
        <title>Multicomponent nature underlies the extraordinary mechanical properties of spider dragline silk.</title>
        <authorList>
            <person name="Kono N."/>
            <person name="Nakamura H."/>
            <person name="Mori M."/>
            <person name="Yoshida Y."/>
            <person name="Ohtoshi R."/>
            <person name="Malay A.D."/>
            <person name="Moran D.A.P."/>
            <person name="Tomita M."/>
            <person name="Numata K."/>
            <person name="Arakawa K."/>
        </authorList>
    </citation>
    <scope>NUCLEOTIDE SEQUENCE</scope>
</reference>
<evidence type="ECO:0000313" key="6">
    <source>
        <dbReference type="EMBL" id="GFY71985.1"/>
    </source>
</evidence>
<dbReference type="InterPro" id="IPR003598">
    <property type="entry name" value="Ig_sub2"/>
</dbReference>
<dbReference type="GO" id="GO:0007156">
    <property type="term" value="P:homophilic cell adhesion via plasma membrane adhesion molecules"/>
    <property type="evidence" value="ECO:0007669"/>
    <property type="project" value="TreeGrafter"/>
</dbReference>
<dbReference type="PROSITE" id="PS50835">
    <property type="entry name" value="IG_LIKE"/>
    <property type="match status" value="2"/>
</dbReference>
<feature type="domain" description="Ig-like" evidence="5">
    <location>
        <begin position="124"/>
        <end position="176"/>
    </location>
</feature>
<evidence type="ECO:0000313" key="7">
    <source>
        <dbReference type="Proteomes" id="UP000886998"/>
    </source>
</evidence>
<feature type="domain" description="Ig-like" evidence="5">
    <location>
        <begin position="32"/>
        <end position="120"/>
    </location>
</feature>
<dbReference type="InterPro" id="IPR013783">
    <property type="entry name" value="Ig-like_fold"/>
</dbReference>
<dbReference type="Gene3D" id="2.60.40.10">
    <property type="entry name" value="Immunoglobulins"/>
    <property type="match status" value="2"/>
</dbReference>
<dbReference type="PANTHER" id="PTHR45080">
    <property type="entry name" value="CONTACTIN 5"/>
    <property type="match status" value="1"/>
</dbReference>
<dbReference type="SMART" id="SM00408">
    <property type="entry name" value="IGc2"/>
    <property type="match status" value="2"/>
</dbReference>
<name>A0A8X6YJF6_9ARAC</name>
<proteinExistence type="predicted"/>
<dbReference type="InterPro" id="IPR050958">
    <property type="entry name" value="Cell_Adh-Cytoskel_Orgn"/>
</dbReference>
<dbReference type="GO" id="GO:0005886">
    <property type="term" value="C:plasma membrane"/>
    <property type="evidence" value="ECO:0007669"/>
    <property type="project" value="TreeGrafter"/>
</dbReference>
<dbReference type="FunFam" id="2.60.40.10:FF:000324">
    <property type="entry name" value="Down syndrome cell adhesion molecule, isoform D"/>
    <property type="match status" value="1"/>
</dbReference>
<dbReference type="AlphaFoldDB" id="A0A8X6YJF6"/>
<keyword evidence="3" id="KW-0393">Immunoglobulin domain</keyword>
<dbReference type="OrthoDB" id="6424276at2759"/>
<feature type="signal peptide" evidence="4">
    <location>
        <begin position="1"/>
        <end position="20"/>
    </location>
</feature>
<evidence type="ECO:0000256" key="1">
    <source>
        <dbReference type="ARBA" id="ARBA00022729"/>
    </source>
</evidence>
<evidence type="ECO:0000256" key="2">
    <source>
        <dbReference type="ARBA" id="ARBA00023157"/>
    </source>
</evidence>
<sequence length="217" mass="25410">MHRLICLWLWMHFRDMPRSADDKRAPSNNQLPRVIQEPSVWEVWEGKTARLPCVAHGHPSPQYYWFRDTGGQLTLMDTVRKFSVVDGTLVIHKVSVADSGKYICFANNSVGEDKVDRLLRIRVWVKDQRRIVPDHRIRRVSQTHLKILVFQREDSGIYQCYVYNDWESSQAHVQLDLKAEGVIESFLIATIIWIMCKNKCDLYRHQLILSSNNVSMS</sequence>
<keyword evidence="7" id="KW-1185">Reference proteome</keyword>
<dbReference type="SMART" id="SM00409">
    <property type="entry name" value="IG"/>
    <property type="match status" value="1"/>
</dbReference>
<accession>A0A8X6YJF6</accession>
<protein>
    <submittedName>
        <fullName evidence="6">Down syndrome cell adhesion molecule-like protein Dscam2</fullName>
    </submittedName>
</protein>
<keyword evidence="1 4" id="KW-0732">Signal</keyword>
<dbReference type="InterPro" id="IPR036179">
    <property type="entry name" value="Ig-like_dom_sf"/>
</dbReference>
<feature type="chain" id="PRO_5036493725" evidence="4">
    <location>
        <begin position="21"/>
        <end position="217"/>
    </location>
</feature>
<dbReference type="EMBL" id="BMAV01019196">
    <property type="protein sequence ID" value="GFY71985.1"/>
    <property type="molecule type" value="Genomic_DNA"/>
</dbReference>
<dbReference type="InterPro" id="IPR003599">
    <property type="entry name" value="Ig_sub"/>
</dbReference>
<evidence type="ECO:0000259" key="5">
    <source>
        <dbReference type="PROSITE" id="PS50835"/>
    </source>
</evidence>
<dbReference type="PANTHER" id="PTHR45080:SF8">
    <property type="entry name" value="IG-LIKE DOMAIN-CONTAINING PROTEIN"/>
    <property type="match status" value="1"/>
</dbReference>
<organism evidence="6 7">
    <name type="scientific">Trichonephila inaurata madagascariensis</name>
    <dbReference type="NCBI Taxonomy" id="2747483"/>
    <lineage>
        <taxon>Eukaryota</taxon>
        <taxon>Metazoa</taxon>
        <taxon>Ecdysozoa</taxon>
        <taxon>Arthropoda</taxon>
        <taxon>Chelicerata</taxon>
        <taxon>Arachnida</taxon>
        <taxon>Araneae</taxon>
        <taxon>Araneomorphae</taxon>
        <taxon>Entelegynae</taxon>
        <taxon>Araneoidea</taxon>
        <taxon>Nephilidae</taxon>
        <taxon>Trichonephila</taxon>
        <taxon>Trichonephila inaurata</taxon>
    </lineage>
</organism>
<keyword evidence="2" id="KW-1015">Disulfide bond</keyword>
<comment type="caution">
    <text evidence="6">The sequence shown here is derived from an EMBL/GenBank/DDBJ whole genome shotgun (WGS) entry which is preliminary data.</text>
</comment>
<dbReference type="Pfam" id="PF07679">
    <property type="entry name" value="I-set"/>
    <property type="match status" value="2"/>
</dbReference>
<dbReference type="Proteomes" id="UP000886998">
    <property type="component" value="Unassembled WGS sequence"/>
</dbReference>
<dbReference type="InterPro" id="IPR013098">
    <property type="entry name" value="Ig_I-set"/>
</dbReference>
<evidence type="ECO:0000256" key="3">
    <source>
        <dbReference type="ARBA" id="ARBA00023319"/>
    </source>
</evidence>
<dbReference type="CDD" id="cd00096">
    <property type="entry name" value="Ig"/>
    <property type="match status" value="1"/>
</dbReference>
<evidence type="ECO:0000256" key="4">
    <source>
        <dbReference type="SAM" id="SignalP"/>
    </source>
</evidence>
<gene>
    <name evidence="6" type="primary">Dscam2_13</name>
    <name evidence="6" type="ORF">TNIN_45751</name>
</gene>
<dbReference type="SUPFAM" id="SSF48726">
    <property type="entry name" value="Immunoglobulin"/>
    <property type="match status" value="2"/>
</dbReference>